<gene>
    <name evidence="1" type="ORF">RhiirC2_781870</name>
</gene>
<sequence length="59" mass="7259">MTILRGGWYSLCSYFKQHPRGLELDIPYYHHGFAIEMQREQHGKYIKFFHRDDPNNFIR</sequence>
<reference evidence="1 2" key="2">
    <citation type="submission" date="2017-10" db="EMBL/GenBank/DDBJ databases">
        <title>Extensive intraspecific genome diversity in a model arbuscular mycorrhizal fungus.</title>
        <authorList>
            <person name="Chen E.C.H."/>
            <person name="Morin E."/>
            <person name="Baudet D."/>
            <person name="Noel J."/>
            <person name="Ndikumana S."/>
            <person name="Charron P."/>
            <person name="St-Onge C."/>
            <person name="Giorgi J."/>
            <person name="Grigoriev I.V."/>
            <person name="Roux C."/>
            <person name="Martin F.M."/>
            <person name="Corradi N."/>
        </authorList>
    </citation>
    <scope>NUCLEOTIDE SEQUENCE [LARGE SCALE GENOMIC DNA]</scope>
    <source>
        <strain evidence="1 2">C2</strain>
    </source>
</reference>
<accession>A0A2N1N493</accession>
<comment type="caution">
    <text evidence="1">The sequence shown here is derived from an EMBL/GenBank/DDBJ whole genome shotgun (WGS) entry which is preliminary data.</text>
</comment>
<evidence type="ECO:0000313" key="2">
    <source>
        <dbReference type="Proteomes" id="UP000233469"/>
    </source>
</evidence>
<reference evidence="1 2" key="1">
    <citation type="submission" date="2016-04" db="EMBL/GenBank/DDBJ databases">
        <title>Genome analyses suggest a sexual origin of heterokaryosis in a supposedly ancient asexual fungus.</title>
        <authorList>
            <person name="Ropars J."/>
            <person name="Sedzielewska K."/>
            <person name="Noel J."/>
            <person name="Charron P."/>
            <person name="Farinelli L."/>
            <person name="Marton T."/>
            <person name="Kruger M."/>
            <person name="Pelin A."/>
            <person name="Brachmann A."/>
            <person name="Corradi N."/>
        </authorList>
    </citation>
    <scope>NUCLEOTIDE SEQUENCE [LARGE SCALE GENOMIC DNA]</scope>
    <source>
        <strain evidence="1 2">C2</strain>
    </source>
</reference>
<protein>
    <submittedName>
        <fullName evidence="1">Uncharacterized protein</fullName>
    </submittedName>
</protein>
<dbReference type="Proteomes" id="UP000233469">
    <property type="component" value="Unassembled WGS sequence"/>
</dbReference>
<proteinExistence type="predicted"/>
<dbReference type="EMBL" id="LLXL01000807">
    <property type="protein sequence ID" value="PKK68743.1"/>
    <property type="molecule type" value="Genomic_DNA"/>
</dbReference>
<name>A0A2N1N493_9GLOM</name>
<evidence type="ECO:0000313" key="1">
    <source>
        <dbReference type="EMBL" id="PKK68743.1"/>
    </source>
</evidence>
<dbReference type="AlphaFoldDB" id="A0A2N1N493"/>
<organism evidence="1 2">
    <name type="scientific">Rhizophagus irregularis</name>
    <dbReference type="NCBI Taxonomy" id="588596"/>
    <lineage>
        <taxon>Eukaryota</taxon>
        <taxon>Fungi</taxon>
        <taxon>Fungi incertae sedis</taxon>
        <taxon>Mucoromycota</taxon>
        <taxon>Glomeromycotina</taxon>
        <taxon>Glomeromycetes</taxon>
        <taxon>Glomerales</taxon>
        <taxon>Glomeraceae</taxon>
        <taxon>Rhizophagus</taxon>
    </lineage>
</organism>